<dbReference type="AlphaFoldDB" id="D6GQQ3"/>
<dbReference type="EMBL" id="CP002390">
    <property type="protein sequence ID" value="EFE29106.1"/>
    <property type="molecule type" value="Genomic_DNA"/>
</dbReference>
<dbReference type="RefSeq" id="WP_014263014.1">
    <property type="nucleotide sequence ID" value="NC_016630.1"/>
</dbReference>
<accession>D6GQQ3</accession>
<dbReference type="KEGG" id="faa:HMPREF0389_01028"/>
<organism evidence="1 2">
    <name type="scientific">Filifactor alocis (strain ATCC 35896 / CCUG 47790 / D40 B5)</name>
    <name type="common">Fusobacterium alocis</name>
    <dbReference type="NCBI Taxonomy" id="546269"/>
    <lineage>
        <taxon>Bacteria</taxon>
        <taxon>Bacillati</taxon>
        <taxon>Bacillota</taxon>
        <taxon>Clostridia</taxon>
        <taxon>Peptostreptococcales</taxon>
        <taxon>Filifactoraceae</taxon>
        <taxon>Filifactor</taxon>
    </lineage>
</organism>
<sequence>MDKNTVRIVKIDREALFEFLYENFVAQQEEILEVSAVECMNNFAVDWDKGTFLFAAHKAEDEEENLNPFPEDIDLKELLHRLPATSESVLSQTKSYRDYTFDELREILK</sequence>
<dbReference type="eggNOG" id="COG0221">
    <property type="taxonomic scope" value="Bacteria"/>
</dbReference>
<name>D6GQQ3_FILAD</name>
<reference evidence="2" key="1">
    <citation type="submission" date="2010-12" db="EMBL/GenBank/DDBJ databases">
        <title>The genome sequence of Filifactor alocis strain ATCC 35896.</title>
        <authorList>
            <consortium name="The Broad Institute Genome Sequencing Platform"/>
            <person name="Ward D."/>
            <person name="Earl A."/>
            <person name="Feldgarden M."/>
            <person name="Young S.K."/>
            <person name="Gargeya S."/>
            <person name="Zeng Q."/>
            <person name="Alvarado L."/>
            <person name="Berlin A."/>
            <person name="Bochicchio J."/>
            <person name="Chapman S.B."/>
            <person name="Chen Z."/>
            <person name="Freedman E."/>
            <person name="Gellesch M."/>
            <person name="Goldberg J."/>
            <person name="Griggs A."/>
            <person name="Gujja S."/>
            <person name="Heilman E."/>
            <person name="Heiman D."/>
            <person name="Howarth C."/>
            <person name="Mehta T."/>
            <person name="Neiman D."/>
            <person name="Pearson M."/>
            <person name="Roberts A."/>
            <person name="Saif S."/>
            <person name="Shea T."/>
            <person name="Shenoy N."/>
            <person name="Sisk P."/>
            <person name="Stolte C."/>
            <person name="Sykes S."/>
            <person name="White J."/>
            <person name="Yandava C."/>
            <person name="Izard J."/>
            <person name="Blanton J.M."/>
            <person name="Baranova O.V."/>
            <person name="Tanner A.C."/>
            <person name="Dewhirst F.E."/>
            <person name="Haas B."/>
            <person name="Nusbaum C."/>
            <person name="Birren B."/>
        </authorList>
    </citation>
    <scope>NUCLEOTIDE SEQUENCE [LARGE SCALE GENOMIC DNA]</scope>
    <source>
        <strain evidence="2">ATCC 35896 / D40 B5</strain>
    </source>
</reference>
<dbReference type="Proteomes" id="UP000007468">
    <property type="component" value="Chromosome"/>
</dbReference>
<evidence type="ECO:0000313" key="2">
    <source>
        <dbReference type="Proteomes" id="UP000007468"/>
    </source>
</evidence>
<keyword evidence="2" id="KW-1185">Reference proteome</keyword>
<evidence type="ECO:0000313" key="1">
    <source>
        <dbReference type="EMBL" id="EFE29106.1"/>
    </source>
</evidence>
<dbReference type="OrthoDB" id="2221844at2"/>
<proteinExistence type="predicted"/>
<protein>
    <submittedName>
        <fullName evidence="1">Uncharacterized protein</fullName>
    </submittedName>
</protein>
<gene>
    <name evidence="1" type="ordered locus">HMPREF0389_01028</name>
</gene>